<keyword evidence="3" id="KW-1185">Reference proteome</keyword>
<organism evidence="2 3">
    <name type="scientific">Hymenobacter chitinivorans DSM 11115</name>
    <dbReference type="NCBI Taxonomy" id="1121954"/>
    <lineage>
        <taxon>Bacteria</taxon>
        <taxon>Pseudomonadati</taxon>
        <taxon>Bacteroidota</taxon>
        <taxon>Cytophagia</taxon>
        <taxon>Cytophagales</taxon>
        <taxon>Hymenobacteraceae</taxon>
        <taxon>Hymenobacter</taxon>
    </lineage>
</organism>
<keyword evidence="1" id="KW-0812">Transmembrane</keyword>
<feature type="transmembrane region" description="Helical" evidence="1">
    <location>
        <begin position="160"/>
        <end position="181"/>
    </location>
</feature>
<dbReference type="RefSeq" id="WP_100334879.1">
    <property type="nucleotide sequence ID" value="NZ_PGFA01000001.1"/>
</dbReference>
<feature type="transmembrane region" description="Helical" evidence="1">
    <location>
        <begin position="100"/>
        <end position="118"/>
    </location>
</feature>
<feature type="transmembrane region" description="Helical" evidence="1">
    <location>
        <begin position="193"/>
        <end position="217"/>
    </location>
</feature>
<dbReference type="Proteomes" id="UP000228535">
    <property type="component" value="Unassembled WGS sequence"/>
</dbReference>
<dbReference type="OrthoDB" id="851298at2"/>
<feature type="transmembrane region" description="Helical" evidence="1">
    <location>
        <begin position="130"/>
        <end position="148"/>
    </location>
</feature>
<accession>A0A2M9BML9</accession>
<sequence>MSTPDHNLLVTIAKQLNLLSVFCYLLPLAVCIWRWPVLARRRRIGAALVLILVLNIWSEVGRRYWHNNILSTYLIIWLETLFLSYTYYQTFNTRLNRQLLVGASMVFLATAVSEYVFWAGLYGTKTYTRMAQSLLLIGAALMYFEKILRELRNIRLERDPMFLVSVGVTLYYSGTLMVFVLEDSMQKNYQINQIWLMYSIQSVLLIAFNGLLAVALYNSSKSTDSALATQPTPF</sequence>
<feature type="transmembrane region" description="Helical" evidence="1">
    <location>
        <begin position="70"/>
        <end position="88"/>
    </location>
</feature>
<dbReference type="EMBL" id="PGFA01000001">
    <property type="protein sequence ID" value="PJJ59150.1"/>
    <property type="molecule type" value="Genomic_DNA"/>
</dbReference>
<gene>
    <name evidence="2" type="ORF">CLV45_0565</name>
</gene>
<name>A0A2M9BML9_9BACT</name>
<protein>
    <recommendedName>
        <fullName evidence="4">Histidine kinase N-terminal 7TM region domain-containing protein</fullName>
    </recommendedName>
</protein>
<evidence type="ECO:0000313" key="2">
    <source>
        <dbReference type="EMBL" id="PJJ59150.1"/>
    </source>
</evidence>
<comment type="caution">
    <text evidence="2">The sequence shown here is derived from an EMBL/GenBank/DDBJ whole genome shotgun (WGS) entry which is preliminary data.</text>
</comment>
<evidence type="ECO:0000256" key="1">
    <source>
        <dbReference type="SAM" id="Phobius"/>
    </source>
</evidence>
<feature type="transmembrane region" description="Helical" evidence="1">
    <location>
        <begin position="12"/>
        <end position="33"/>
    </location>
</feature>
<reference evidence="2 3" key="1">
    <citation type="submission" date="2017-11" db="EMBL/GenBank/DDBJ databases">
        <title>Genomic Encyclopedia of Archaeal and Bacterial Type Strains, Phase II (KMG-II): From Individual Species to Whole Genera.</title>
        <authorList>
            <person name="Goeker M."/>
        </authorList>
    </citation>
    <scope>NUCLEOTIDE SEQUENCE [LARGE SCALE GENOMIC DNA]</scope>
    <source>
        <strain evidence="2 3">DSM 11115</strain>
    </source>
</reference>
<evidence type="ECO:0000313" key="3">
    <source>
        <dbReference type="Proteomes" id="UP000228535"/>
    </source>
</evidence>
<evidence type="ECO:0008006" key="4">
    <source>
        <dbReference type="Google" id="ProtNLM"/>
    </source>
</evidence>
<keyword evidence="1" id="KW-1133">Transmembrane helix</keyword>
<dbReference type="AlphaFoldDB" id="A0A2M9BML9"/>
<feature type="transmembrane region" description="Helical" evidence="1">
    <location>
        <begin position="45"/>
        <end position="64"/>
    </location>
</feature>
<keyword evidence="1" id="KW-0472">Membrane</keyword>
<proteinExistence type="predicted"/>